<dbReference type="PANTHER" id="PTHR18034:SF4">
    <property type="entry name" value="NUCLEOLAR MIF4G DOMAIN-CONTAINING PROTEIN 1"/>
    <property type="match status" value="1"/>
</dbReference>
<gene>
    <name evidence="6" type="ORF">Clacol_002475</name>
</gene>
<dbReference type="EMBL" id="BPWL01000003">
    <property type="protein sequence ID" value="GJJ08265.1"/>
    <property type="molecule type" value="Genomic_DNA"/>
</dbReference>
<evidence type="ECO:0000259" key="5">
    <source>
        <dbReference type="PROSITE" id="PS51366"/>
    </source>
</evidence>
<keyword evidence="7" id="KW-1185">Reference proteome</keyword>
<dbReference type="GO" id="GO:0042274">
    <property type="term" value="P:ribosomal small subunit biogenesis"/>
    <property type="evidence" value="ECO:0007669"/>
    <property type="project" value="TreeGrafter"/>
</dbReference>
<dbReference type="Gene3D" id="1.25.40.180">
    <property type="match status" value="1"/>
</dbReference>
<evidence type="ECO:0000256" key="3">
    <source>
        <dbReference type="ARBA" id="ARBA00023242"/>
    </source>
</evidence>
<feature type="domain" description="MI" evidence="5">
    <location>
        <begin position="571"/>
        <end position="716"/>
    </location>
</feature>
<evidence type="ECO:0000256" key="4">
    <source>
        <dbReference type="SAM" id="MobiDB-lite"/>
    </source>
</evidence>
<reference evidence="6" key="1">
    <citation type="submission" date="2021-10" db="EMBL/GenBank/DDBJ databases">
        <title>De novo Genome Assembly of Clathrus columnatus (Basidiomycota, Fungi) Using Illumina and Nanopore Sequence Data.</title>
        <authorList>
            <person name="Ogiso-Tanaka E."/>
            <person name="Itagaki H."/>
            <person name="Hosoya T."/>
            <person name="Hosaka K."/>
        </authorList>
    </citation>
    <scope>NUCLEOTIDE SEQUENCE</scope>
    <source>
        <strain evidence="6">MO-923</strain>
    </source>
</reference>
<feature type="compositionally biased region" description="Basic and acidic residues" evidence="4">
    <location>
        <begin position="32"/>
        <end position="47"/>
    </location>
</feature>
<dbReference type="Pfam" id="PF02854">
    <property type="entry name" value="MIF4G"/>
    <property type="match status" value="1"/>
</dbReference>
<protein>
    <recommendedName>
        <fullName evidence="5">MI domain-containing protein</fullName>
    </recommendedName>
</protein>
<comment type="caution">
    <text evidence="6">The sequence shown here is derived from an EMBL/GenBank/DDBJ whole genome shotgun (WGS) entry which is preliminary data.</text>
</comment>
<sequence length="824" mass="93438">MPPSLRLPAALRDQVESELNLNSRKRKRPGLGRKEARKQARQEEKQRRAQFFTHSKPPGAQQKENAFSVRLSSGPRTENLKNDNVNAKKVSLLTRPAKEKKKEPELTAQISGPDSKEDPEDARIAWLEAKLGIGSSKKAALFDDGLDGKYRPLFPFCPNSHSCVSDLMENLDRIVPRVTTSRGVLDTAFTASAESEEEDLQSELENQFSDFEGFPFDVYHDSPPTAPAVALPQVDPSQKQSIGTETRYIPPHLRAASNNSENLMKLVRQLKGLLNRLSEPNLTSIVNSIEEVYREHPKHDVTSSLTQLIIDSIALHSSHLDAFVILHATLVGSLYKLMGIDFAAHFVQTLNDKYHHHYKISKLSNSENENEAAIDPNESRGKECLNLIILFSELYNFQIISCVLVYDLIRELLDGLDEIDVELLLKILRNSGQQLRQDDPSALKDIVDIVQSKVAGKVESTISSRTQFMIETLTNLKNNKLKRSANPDVHTEQVERMKKFLTGLIIAHEPLRVSLEDLRSAEKRGKWWIVGAAWNGNPLVDKADEIHQLASKTQNDDSLWKLARKQGMNTDVRRSIFVVLMSSDSNPCKQDYIDACERFSQLNLSEIQRREIIRVVLHCLGNEKQYNPYYTLVLQHLAQDAHSYKVTLQYCFWDFLRQMGEKEVGGAEILKNLQDNELDFDTDTTPALKRLHFARAFAWLIAKGYSSLLILKPVDFTRLKPQTKVFMQNLFFHIFLNSQVSSPAITLDRMAAKYLSKGRDRVVLEEVFIKVLRVPTLTQGLLFYLGNVLGVFDGDDDILSQTMQWCCDVALNTLRGTVDIEMDS</sequence>
<dbReference type="InterPro" id="IPR050781">
    <property type="entry name" value="CWC22_splicing_factor"/>
</dbReference>
<dbReference type="SMART" id="SM00543">
    <property type="entry name" value="MIF4G"/>
    <property type="match status" value="1"/>
</dbReference>
<evidence type="ECO:0000256" key="1">
    <source>
        <dbReference type="ARBA" id="ARBA00004604"/>
    </source>
</evidence>
<dbReference type="SUPFAM" id="SSF48371">
    <property type="entry name" value="ARM repeat"/>
    <property type="match status" value="1"/>
</dbReference>
<evidence type="ECO:0000256" key="2">
    <source>
        <dbReference type="ARBA" id="ARBA00006856"/>
    </source>
</evidence>
<dbReference type="Pfam" id="PF02847">
    <property type="entry name" value="MA3"/>
    <property type="match status" value="1"/>
</dbReference>
<evidence type="ECO:0000313" key="6">
    <source>
        <dbReference type="EMBL" id="GJJ08265.1"/>
    </source>
</evidence>
<proteinExistence type="inferred from homology"/>
<dbReference type="PANTHER" id="PTHR18034">
    <property type="entry name" value="CELL CYCLE CONTROL PROTEIN CWF22-RELATED"/>
    <property type="match status" value="1"/>
</dbReference>
<comment type="subcellular location">
    <subcellularLocation>
        <location evidence="1">Nucleus</location>
        <location evidence="1">Nucleolus</location>
    </subcellularLocation>
</comment>
<keyword evidence="3" id="KW-0539">Nucleus</keyword>
<dbReference type="AlphaFoldDB" id="A0AAV5A1X9"/>
<dbReference type="Proteomes" id="UP001050691">
    <property type="component" value="Unassembled WGS sequence"/>
</dbReference>
<accession>A0AAV5A1X9</accession>
<feature type="region of interest" description="Disordered" evidence="4">
    <location>
        <begin position="1"/>
        <end position="66"/>
    </location>
</feature>
<feature type="compositionally biased region" description="Basic and acidic residues" evidence="4">
    <location>
        <begin position="96"/>
        <end position="105"/>
    </location>
</feature>
<dbReference type="InterPro" id="IPR016024">
    <property type="entry name" value="ARM-type_fold"/>
</dbReference>
<dbReference type="GO" id="GO:0005730">
    <property type="term" value="C:nucleolus"/>
    <property type="evidence" value="ECO:0007669"/>
    <property type="project" value="UniProtKB-SubCell"/>
</dbReference>
<organism evidence="6 7">
    <name type="scientific">Clathrus columnatus</name>
    <dbReference type="NCBI Taxonomy" id="1419009"/>
    <lineage>
        <taxon>Eukaryota</taxon>
        <taxon>Fungi</taxon>
        <taxon>Dikarya</taxon>
        <taxon>Basidiomycota</taxon>
        <taxon>Agaricomycotina</taxon>
        <taxon>Agaricomycetes</taxon>
        <taxon>Phallomycetidae</taxon>
        <taxon>Phallales</taxon>
        <taxon>Clathraceae</taxon>
        <taxon>Clathrus</taxon>
    </lineage>
</organism>
<feature type="region of interest" description="Disordered" evidence="4">
    <location>
        <begin position="94"/>
        <end position="120"/>
    </location>
</feature>
<dbReference type="InterPro" id="IPR003891">
    <property type="entry name" value="Initiation_fac_eIF4g_MI"/>
</dbReference>
<dbReference type="SMART" id="SM00544">
    <property type="entry name" value="MA3"/>
    <property type="match status" value="1"/>
</dbReference>
<evidence type="ECO:0000313" key="7">
    <source>
        <dbReference type="Proteomes" id="UP001050691"/>
    </source>
</evidence>
<dbReference type="InterPro" id="IPR003890">
    <property type="entry name" value="MIF4G-like_typ-3"/>
</dbReference>
<dbReference type="PROSITE" id="PS51366">
    <property type="entry name" value="MI"/>
    <property type="match status" value="1"/>
</dbReference>
<comment type="similarity">
    <text evidence="2">Belongs to the CWC22 family.</text>
</comment>
<dbReference type="GO" id="GO:0003723">
    <property type="term" value="F:RNA binding"/>
    <property type="evidence" value="ECO:0007669"/>
    <property type="project" value="InterPro"/>
</dbReference>
<name>A0AAV5A1X9_9AGAM</name>